<evidence type="ECO:0000256" key="5">
    <source>
        <dbReference type="ARBA" id="ARBA00023134"/>
    </source>
</evidence>
<keyword evidence="6" id="KW-0690">Ribosome biogenesis</keyword>
<dbReference type="InterPro" id="IPR005225">
    <property type="entry name" value="Small_GTP-bd"/>
</dbReference>
<protein>
    <recommendedName>
        <fullName evidence="2 6">GTPase Era</fullName>
    </recommendedName>
</protein>
<gene>
    <name evidence="6 11" type="primary">era</name>
    <name evidence="11" type="ORF">NCTC10118_00204</name>
</gene>
<dbReference type="GO" id="GO:0005886">
    <property type="term" value="C:plasma membrane"/>
    <property type="evidence" value="ECO:0007669"/>
    <property type="project" value="UniProtKB-SubCell"/>
</dbReference>
<evidence type="ECO:0000256" key="8">
    <source>
        <dbReference type="RuleBase" id="RU003761"/>
    </source>
</evidence>
<dbReference type="PROSITE" id="PS51713">
    <property type="entry name" value="G_ERA"/>
    <property type="match status" value="1"/>
</dbReference>
<keyword evidence="6" id="KW-0699">rRNA-binding</keyword>
<evidence type="ECO:0000256" key="3">
    <source>
        <dbReference type="ARBA" id="ARBA00022741"/>
    </source>
</evidence>
<dbReference type="PROSITE" id="PS50823">
    <property type="entry name" value="KH_TYPE_2"/>
    <property type="match status" value="1"/>
</dbReference>
<evidence type="ECO:0000256" key="1">
    <source>
        <dbReference type="ARBA" id="ARBA00007921"/>
    </source>
</evidence>
<keyword evidence="12" id="KW-1185">Reference proteome</keyword>
<evidence type="ECO:0000313" key="11">
    <source>
        <dbReference type="EMBL" id="VEU62923.1"/>
    </source>
</evidence>
<evidence type="ECO:0000256" key="6">
    <source>
        <dbReference type="HAMAP-Rule" id="MF_00367"/>
    </source>
</evidence>
<comment type="subcellular location">
    <subcellularLocation>
        <location evidence="6">Cytoplasm</location>
    </subcellularLocation>
    <subcellularLocation>
        <location evidence="6">Cell membrane</location>
        <topology evidence="6">Peripheral membrane protein</topology>
    </subcellularLocation>
</comment>
<keyword evidence="3 6" id="KW-0547">Nucleotide-binding</keyword>
<evidence type="ECO:0000256" key="7">
    <source>
        <dbReference type="PROSITE-ProRule" id="PRU01050"/>
    </source>
</evidence>
<dbReference type="PANTHER" id="PTHR42698:SF1">
    <property type="entry name" value="GTPASE ERA, MITOCHONDRIAL"/>
    <property type="match status" value="1"/>
</dbReference>
<dbReference type="GO" id="GO:0070181">
    <property type="term" value="F:small ribosomal subunit rRNA binding"/>
    <property type="evidence" value="ECO:0007669"/>
    <property type="project" value="UniProtKB-UniRule"/>
</dbReference>
<dbReference type="GO" id="GO:0000028">
    <property type="term" value="P:ribosomal small subunit assembly"/>
    <property type="evidence" value="ECO:0007669"/>
    <property type="project" value="TreeGrafter"/>
</dbReference>
<dbReference type="InterPro" id="IPR005662">
    <property type="entry name" value="GTPase_Era-like"/>
</dbReference>
<reference evidence="11 12" key="1">
    <citation type="submission" date="2019-01" db="EMBL/GenBank/DDBJ databases">
        <authorList>
            <consortium name="Pathogen Informatics"/>
        </authorList>
    </citation>
    <scope>NUCLEOTIDE SEQUENCE [LARGE SCALE GENOMIC DNA]</scope>
    <source>
        <strain evidence="11 12">NCTC10118</strain>
    </source>
</reference>
<dbReference type="Gene3D" id="3.40.50.300">
    <property type="entry name" value="P-loop containing nucleotide triphosphate hydrolases"/>
    <property type="match status" value="1"/>
</dbReference>
<feature type="binding site" evidence="6">
    <location>
        <begin position="118"/>
        <end position="121"/>
    </location>
    <ligand>
        <name>GTP</name>
        <dbReference type="ChEBI" id="CHEBI:37565"/>
    </ligand>
</feature>
<dbReference type="RefSeq" id="WP_129621132.1">
    <property type="nucleotide sequence ID" value="NZ_LR214972.1"/>
</dbReference>
<evidence type="ECO:0000256" key="2">
    <source>
        <dbReference type="ARBA" id="ARBA00020484"/>
    </source>
</evidence>
<dbReference type="GO" id="GO:0005829">
    <property type="term" value="C:cytosol"/>
    <property type="evidence" value="ECO:0007669"/>
    <property type="project" value="TreeGrafter"/>
</dbReference>
<dbReference type="OrthoDB" id="9805918at2"/>
<feature type="binding site" evidence="6">
    <location>
        <begin position="57"/>
        <end position="61"/>
    </location>
    <ligand>
        <name>GTP</name>
        <dbReference type="ChEBI" id="CHEBI:37565"/>
    </ligand>
</feature>
<evidence type="ECO:0000259" key="9">
    <source>
        <dbReference type="PROSITE" id="PS50823"/>
    </source>
</evidence>
<accession>A0A449AD81</accession>
<dbReference type="CDD" id="cd22534">
    <property type="entry name" value="KH-II_Era"/>
    <property type="match status" value="1"/>
</dbReference>
<dbReference type="CDD" id="cd04163">
    <property type="entry name" value="Era"/>
    <property type="match status" value="1"/>
</dbReference>
<evidence type="ECO:0000259" key="10">
    <source>
        <dbReference type="PROSITE" id="PS51713"/>
    </source>
</evidence>
<feature type="domain" description="Era-type G" evidence="10">
    <location>
        <begin position="2"/>
        <end position="170"/>
    </location>
</feature>
<dbReference type="GO" id="GO:0043024">
    <property type="term" value="F:ribosomal small subunit binding"/>
    <property type="evidence" value="ECO:0007669"/>
    <property type="project" value="TreeGrafter"/>
</dbReference>
<sequence>MKICFASIVGRPNVGKSSLVNAIVGYNVAIVTNTAQTTRDQITGIYTEDDFQLIFTDTPGIHKAENKLGESLNKAAFESVKNVDVILFLSPADEKIAKGDQLILDKIANHPHKIAVISKVSKIKGNPQLLTDKINQLNKYNFDYIISTDINNQASIYSLIDLIKDNFAYQDSFQYDPDYVTDKSVRFIAKEIIRESAINLLYEELPHSIAVEVIEFNESDPEHLYIDANIYVKKDSQKGMVIGKNASKIKQISQTARFKISQQFQTKVTLTIKVKVAKKWNDDLKQLSKFGY</sequence>
<dbReference type="InterPro" id="IPR006073">
    <property type="entry name" value="GTP-bd"/>
</dbReference>
<dbReference type="InterPro" id="IPR027417">
    <property type="entry name" value="P-loop_NTPase"/>
</dbReference>
<feature type="binding site" evidence="6">
    <location>
        <begin position="10"/>
        <end position="17"/>
    </location>
    <ligand>
        <name>GTP</name>
        <dbReference type="ChEBI" id="CHEBI:37565"/>
    </ligand>
</feature>
<dbReference type="EMBL" id="LR214972">
    <property type="protein sequence ID" value="VEU62923.1"/>
    <property type="molecule type" value="Genomic_DNA"/>
</dbReference>
<evidence type="ECO:0000256" key="4">
    <source>
        <dbReference type="ARBA" id="ARBA00022884"/>
    </source>
</evidence>
<dbReference type="Proteomes" id="UP000289952">
    <property type="component" value="Chromosome"/>
</dbReference>
<comment type="subunit">
    <text evidence="6">Monomer.</text>
</comment>
<dbReference type="AlphaFoldDB" id="A0A449AD81"/>
<dbReference type="GO" id="GO:0003924">
    <property type="term" value="F:GTPase activity"/>
    <property type="evidence" value="ECO:0007669"/>
    <property type="project" value="UniProtKB-UniRule"/>
</dbReference>
<dbReference type="InterPro" id="IPR004044">
    <property type="entry name" value="KH_dom_type_2"/>
</dbReference>
<dbReference type="SUPFAM" id="SSF54814">
    <property type="entry name" value="Prokaryotic type KH domain (KH-domain type II)"/>
    <property type="match status" value="1"/>
</dbReference>
<keyword evidence="6" id="KW-0472">Membrane</keyword>
<keyword evidence="6" id="KW-0963">Cytoplasm</keyword>
<dbReference type="InterPro" id="IPR030388">
    <property type="entry name" value="G_ERA_dom"/>
</dbReference>
<dbReference type="Pfam" id="PF01926">
    <property type="entry name" value="MMR_HSR1"/>
    <property type="match status" value="1"/>
</dbReference>
<dbReference type="InterPro" id="IPR015946">
    <property type="entry name" value="KH_dom-like_a/b"/>
</dbReference>
<comment type="similarity">
    <text evidence="1 6 7 8">Belongs to the TRAFAC class TrmE-Era-EngA-EngB-Septin-like GTPase superfamily. Era GTPase family.</text>
</comment>
<dbReference type="NCBIfam" id="NF000908">
    <property type="entry name" value="PRK00089.1"/>
    <property type="match status" value="1"/>
</dbReference>
<feature type="domain" description="KH type-2" evidence="9">
    <location>
        <begin position="201"/>
        <end position="278"/>
    </location>
</feature>
<dbReference type="NCBIfam" id="TIGR00231">
    <property type="entry name" value="small_GTP"/>
    <property type="match status" value="1"/>
</dbReference>
<dbReference type="PANTHER" id="PTHR42698">
    <property type="entry name" value="GTPASE ERA"/>
    <property type="match status" value="1"/>
</dbReference>
<dbReference type="GO" id="GO:0005525">
    <property type="term" value="F:GTP binding"/>
    <property type="evidence" value="ECO:0007669"/>
    <property type="project" value="UniProtKB-UniRule"/>
</dbReference>
<dbReference type="InterPro" id="IPR009019">
    <property type="entry name" value="KH_sf_prok-type"/>
</dbReference>
<keyword evidence="6" id="KW-1003">Cell membrane</keyword>
<proteinExistence type="inferred from homology"/>
<keyword evidence="5 6" id="KW-0342">GTP-binding</keyword>
<dbReference type="HAMAP" id="MF_00367">
    <property type="entry name" value="GTPase_Era"/>
    <property type="match status" value="1"/>
</dbReference>
<organism evidence="11 12">
    <name type="scientific">Mycoplasmopsis bovirhinis</name>
    <dbReference type="NCBI Taxonomy" id="29553"/>
    <lineage>
        <taxon>Bacteria</taxon>
        <taxon>Bacillati</taxon>
        <taxon>Mycoplasmatota</taxon>
        <taxon>Mycoplasmoidales</taxon>
        <taxon>Metamycoplasmataceae</taxon>
        <taxon>Mycoplasmopsis</taxon>
    </lineage>
</organism>
<dbReference type="NCBIfam" id="TIGR00436">
    <property type="entry name" value="era"/>
    <property type="match status" value="1"/>
</dbReference>
<name>A0A449AD81_9BACT</name>
<evidence type="ECO:0000313" key="12">
    <source>
        <dbReference type="Proteomes" id="UP000289952"/>
    </source>
</evidence>
<dbReference type="Gene3D" id="3.30.300.20">
    <property type="match status" value="1"/>
</dbReference>
<keyword evidence="4 6" id="KW-0694">RNA-binding</keyword>
<dbReference type="SUPFAM" id="SSF52540">
    <property type="entry name" value="P-loop containing nucleoside triphosphate hydrolases"/>
    <property type="match status" value="1"/>
</dbReference>
<comment type="caution">
    <text evidence="7">Lacks conserved residue(s) required for the propagation of feature annotation.</text>
</comment>
<dbReference type="Pfam" id="PF07650">
    <property type="entry name" value="KH_2"/>
    <property type="match status" value="1"/>
</dbReference>
<comment type="function">
    <text evidence="6">An essential GTPase that binds both GDP and GTP, with rapid nucleotide exchange. Plays a role in 16S rRNA processing and 30S ribosomal subunit biogenesis and possibly also in cell cycle regulation and energy metabolism.</text>
</comment>